<name>A0A2N5N1U8_9BACL</name>
<reference evidence="1 2" key="1">
    <citation type="submission" date="2017-05" db="EMBL/GenBank/DDBJ databases">
        <title>Functional genome analysis of Paenibacillus pasadenensis strain R16: insights on endophytic life style and antifungal activity.</title>
        <authorList>
            <person name="Passera A."/>
            <person name="Marcolungo L."/>
            <person name="Casati P."/>
            <person name="Brasca M."/>
            <person name="Quaglino F."/>
            <person name="Delledonne M."/>
        </authorList>
    </citation>
    <scope>NUCLEOTIDE SEQUENCE [LARGE SCALE GENOMIC DNA]</scope>
    <source>
        <strain evidence="1 2">R16</strain>
    </source>
</reference>
<comment type="caution">
    <text evidence="1">The sequence shown here is derived from an EMBL/GenBank/DDBJ whole genome shotgun (WGS) entry which is preliminary data.</text>
</comment>
<dbReference type="Proteomes" id="UP000234789">
    <property type="component" value="Unassembled WGS sequence"/>
</dbReference>
<keyword evidence="2" id="KW-1185">Reference proteome</keyword>
<proteinExistence type="predicted"/>
<organism evidence="1 2">
    <name type="scientific">Paenibacillus pasadenensis</name>
    <dbReference type="NCBI Taxonomy" id="217090"/>
    <lineage>
        <taxon>Bacteria</taxon>
        <taxon>Bacillati</taxon>
        <taxon>Bacillota</taxon>
        <taxon>Bacilli</taxon>
        <taxon>Bacillales</taxon>
        <taxon>Paenibacillaceae</taxon>
        <taxon>Paenibacillus</taxon>
    </lineage>
</organism>
<dbReference type="AlphaFoldDB" id="A0A2N5N1U8"/>
<gene>
    <name evidence="1" type="ORF">B8V81_2724</name>
</gene>
<protein>
    <submittedName>
        <fullName evidence="1">Uncharacterized protein</fullName>
    </submittedName>
</protein>
<evidence type="ECO:0000313" key="2">
    <source>
        <dbReference type="Proteomes" id="UP000234789"/>
    </source>
</evidence>
<dbReference type="RefSeq" id="WP_228551254.1">
    <property type="nucleotide sequence ID" value="NZ_NFEZ01000004.1"/>
</dbReference>
<accession>A0A2N5N1U8</accession>
<sequence length="80" mass="9605">MRKTNAPSLLFPADIPELLEEFHDLFQTYERFQDRESIYADFRMDRKRLEVVFPLKEHPIHGITGLRAYEKYDDQGCVEK</sequence>
<dbReference type="EMBL" id="NFEZ01000004">
    <property type="protein sequence ID" value="PLT44293.1"/>
    <property type="molecule type" value="Genomic_DNA"/>
</dbReference>
<evidence type="ECO:0000313" key="1">
    <source>
        <dbReference type="EMBL" id="PLT44293.1"/>
    </source>
</evidence>